<keyword evidence="3" id="KW-1185">Reference proteome</keyword>
<dbReference type="EMBL" id="JAKROA010000005">
    <property type="protein sequence ID" value="KAL5106728.1"/>
    <property type="molecule type" value="Genomic_DNA"/>
</dbReference>
<dbReference type="Pfam" id="PF11934">
    <property type="entry name" value="DUF3452"/>
    <property type="match status" value="1"/>
</dbReference>
<protein>
    <submittedName>
        <fullName evidence="2">Retinoblastoma-like protein 1</fullName>
    </submittedName>
</protein>
<proteinExistence type="predicted"/>
<reference evidence="2 3" key="1">
    <citation type="journal article" date="2022" name="Front. Cell. Infect. Microbiol.">
        <title>The Genomes of Two Strains of Taenia crassiceps the Animal Model for the Study of Human Cysticercosis.</title>
        <authorList>
            <person name="Bobes R.J."/>
            <person name="Estrada K."/>
            <person name="Rios-Valencia D.G."/>
            <person name="Calderon-Gallegos A."/>
            <person name="de la Torre P."/>
            <person name="Carrero J.C."/>
            <person name="Sanchez-Flores A."/>
            <person name="Laclette J.P."/>
        </authorList>
    </citation>
    <scope>NUCLEOTIDE SEQUENCE [LARGE SCALE GENOMIC DNA]</scope>
    <source>
        <strain evidence="2">WFUcys</strain>
    </source>
</reference>
<dbReference type="PANTHER" id="PTHR13742:SF17">
    <property type="entry name" value="RE32990P-RELATED"/>
    <property type="match status" value="1"/>
</dbReference>
<gene>
    <name evidence="2" type="ORF">TcWFU_003597</name>
</gene>
<feature type="domain" description="Retinoblastoma-associated protein N-terminal" evidence="1">
    <location>
        <begin position="18"/>
        <end position="146"/>
    </location>
</feature>
<dbReference type="InterPro" id="IPR028309">
    <property type="entry name" value="RB_fam"/>
</dbReference>
<dbReference type="PANTHER" id="PTHR13742">
    <property type="entry name" value="RETINOBLASTOMA-ASSOCIATED PROTEIN RB -RELATED"/>
    <property type="match status" value="1"/>
</dbReference>
<comment type="caution">
    <text evidence="2">The sequence shown here is derived from an EMBL/GenBank/DDBJ whole genome shotgun (WGS) entry which is preliminary data.</text>
</comment>
<dbReference type="SMART" id="SM01367">
    <property type="entry name" value="DUF3452"/>
    <property type="match status" value="1"/>
</dbReference>
<organism evidence="2 3">
    <name type="scientific">Taenia crassiceps</name>
    <dbReference type="NCBI Taxonomy" id="6207"/>
    <lineage>
        <taxon>Eukaryota</taxon>
        <taxon>Metazoa</taxon>
        <taxon>Spiralia</taxon>
        <taxon>Lophotrochozoa</taxon>
        <taxon>Platyhelminthes</taxon>
        <taxon>Cestoda</taxon>
        <taxon>Eucestoda</taxon>
        <taxon>Cyclophyllidea</taxon>
        <taxon>Taeniidae</taxon>
        <taxon>Taenia</taxon>
    </lineage>
</organism>
<evidence type="ECO:0000313" key="2">
    <source>
        <dbReference type="EMBL" id="KAL5106728.1"/>
    </source>
</evidence>
<dbReference type="Proteomes" id="UP001651158">
    <property type="component" value="Unassembled WGS sequence"/>
</dbReference>
<sequence>MNRRLEIDTKRYGQTTQSRATNCNGCASGQVMVDSAYISLTRLLATAKMSLVQFFHRIRKWSDMNEMSDEMHDRIERLERQFAVSSVAFRYYSRAFPLYFCGLDGDNRAKKDEDDESGAIEIIVWSVNFYLAHLVAGTLEPLSYNNSDDSDPHHLFMESKTFGAWLCILERQVERLRLPHSKTS</sequence>
<name>A0ABR4QAH2_9CEST</name>
<evidence type="ECO:0000313" key="3">
    <source>
        <dbReference type="Proteomes" id="UP001651158"/>
    </source>
</evidence>
<dbReference type="InterPro" id="IPR024599">
    <property type="entry name" value="RB_N"/>
</dbReference>
<accession>A0ABR4QAH2</accession>
<evidence type="ECO:0000259" key="1">
    <source>
        <dbReference type="SMART" id="SM01367"/>
    </source>
</evidence>